<feature type="compositionally biased region" description="Basic and acidic residues" evidence="7">
    <location>
        <begin position="323"/>
        <end position="332"/>
    </location>
</feature>
<keyword evidence="4" id="KW-0963">Cytoplasm</keyword>
<protein>
    <submittedName>
        <fullName evidence="9">Microtubule-associated protein 6 homolog isoform X1</fullName>
    </submittedName>
</protein>
<evidence type="ECO:0000256" key="1">
    <source>
        <dbReference type="ARBA" id="ARBA00004245"/>
    </source>
</evidence>
<dbReference type="CTD" id="4135"/>
<gene>
    <name evidence="9 10" type="primary">map6</name>
</gene>
<dbReference type="RefSeq" id="XP_012811923.1">
    <property type="nucleotide sequence ID" value="XM_012956469.3"/>
</dbReference>
<feature type="compositionally biased region" description="Basic residues" evidence="7">
    <location>
        <begin position="339"/>
        <end position="354"/>
    </location>
</feature>
<organism evidence="8 9">
    <name type="scientific">Xenopus tropicalis</name>
    <name type="common">Western clawed frog</name>
    <name type="synonym">Silurana tropicalis</name>
    <dbReference type="NCBI Taxonomy" id="8364"/>
    <lineage>
        <taxon>Eukaryota</taxon>
        <taxon>Metazoa</taxon>
        <taxon>Chordata</taxon>
        <taxon>Craniata</taxon>
        <taxon>Vertebrata</taxon>
        <taxon>Euteleostomi</taxon>
        <taxon>Amphibia</taxon>
        <taxon>Batrachia</taxon>
        <taxon>Anura</taxon>
        <taxon>Pipoidea</taxon>
        <taxon>Pipidae</taxon>
        <taxon>Xenopodinae</taxon>
        <taxon>Xenopus</taxon>
        <taxon>Silurana</taxon>
    </lineage>
</organism>
<feature type="compositionally biased region" description="Basic and acidic residues" evidence="7">
    <location>
        <begin position="259"/>
        <end position="269"/>
    </location>
</feature>
<evidence type="ECO:0000313" key="8">
    <source>
        <dbReference type="Proteomes" id="UP000008143"/>
    </source>
</evidence>
<feature type="region of interest" description="Disordered" evidence="7">
    <location>
        <begin position="69"/>
        <end position="90"/>
    </location>
</feature>
<dbReference type="KEGG" id="xtr:100145271"/>
<feature type="compositionally biased region" description="Basic and acidic residues" evidence="7">
    <location>
        <begin position="234"/>
        <end position="251"/>
    </location>
</feature>
<evidence type="ECO:0000256" key="5">
    <source>
        <dbReference type="ARBA" id="ARBA00022701"/>
    </source>
</evidence>
<evidence type="ECO:0000256" key="7">
    <source>
        <dbReference type="SAM" id="MobiDB-lite"/>
    </source>
</evidence>
<dbReference type="PANTHER" id="PTHR14759:SF29">
    <property type="entry name" value="MICROTUBULE-ASSOCIATED PROTEIN 6"/>
    <property type="match status" value="1"/>
</dbReference>
<dbReference type="GO" id="GO:0005874">
    <property type="term" value="C:microtubule"/>
    <property type="evidence" value="ECO:0007669"/>
    <property type="project" value="UniProtKB-KW"/>
</dbReference>
<feature type="compositionally biased region" description="Polar residues" evidence="7">
    <location>
        <begin position="155"/>
        <end position="164"/>
    </location>
</feature>
<dbReference type="GeneID" id="100145271"/>
<accession>A0A8J0SDQ7</accession>
<keyword evidence="5" id="KW-0493">Microtubule</keyword>
<dbReference type="AGR" id="Xenbase:XB-GENE-995345"/>
<feature type="compositionally biased region" description="Basic and acidic residues" evidence="7">
    <location>
        <begin position="210"/>
        <end position="225"/>
    </location>
</feature>
<dbReference type="AlphaFoldDB" id="A0A8J0SDQ7"/>
<feature type="compositionally biased region" description="Basic and acidic residues" evidence="7">
    <location>
        <begin position="179"/>
        <end position="188"/>
    </location>
</feature>
<evidence type="ECO:0000256" key="2">
    <source>
        <dbReference type="ARBA" id="ARBA00005728"/>
    </source>
</evidence>
<dbReference type="GO" id="GO:0008017">
    <property type="term" value="F:microtubule binding"/>
    <property type="evidence" value="ECO:0007669"/>
    <property type="project" value="InterPro"/>
</dbReference>
<evidence type="ECO:0000313" key="9">
    <source>
        <dbReference type="RefSeq" id="XP_012811923.1"/>
    </source>
</evidence>
<feature type="compositionally biased region" description="Basic and acidic residues" evidence="7">
    <location>
        <begin position="376"/>
        <end position="397"/>
    </location>
</feature>
<dbReference type="Proteomes" id="UP000008143">
    <property type="component" value="Chromosome 2"/>
</dbReference>
<evidence type="ECO:0000256" key="6">
    <source>
        <dbReference type="ARBA" id="ARBA00023212"/>
    </source>
</evidence>
<evidence type="ECO:0000313" key="10">
    <source>
        <dbReference type="Xenbase" id="XB-GENE-995345"/>
    </source>
</evidence>
<keyword evidence="6" id="KW-0206">Cytoskeleton</keyword>
<feature type="compositionally biased region" description="Basic and acidic residues" evidence="7">
    <location>
        <begin position="282"/>
        <end position="291"/>
    </location>
</feature>
<dbReference type="Xenbase" id="XB-GENE-995345">
    <property type="gene designation" value="map6"/>
</dbReference>
<proteinExistence type="inferred from homology"/>
<sequence length="412" mass="45719">MAWPCITRACCIARFWNQLDKGDIAVPLVFTKYSEVTEGASQHHAHLQQPQARHSSAAIETQPAVVEADHGGQVGSTKDLPQQQPGLGLDKMQTGSVMRQDYKAWKVKPEPSCKPKIEYQPSEAPFHKETQYQKDFKAWPIPRRGDHPWIPKPSQGLTAPTASSEAKRKKPAVTAPESRPAEPAKVEAAEQVVPKVKASVTFSGLPIKETAPKDNPEKKSREKSPSGRLQADGMRPREAADMLNRQIKEEGGAGSSYRNEFRPWTDVKPVKPIKAKSQYQPPEEKVVHETSYKATFKGESNQPAAGDNKLMERRRIRSLYSEPSKESSKVEKPSVQTSKPKKTSTSHKPVKKAKEKIMASGRASKKKGAESSSTTKPEEKEKSKEINNKLAEAKENPAHPNTDTEPEPYTPK</sequence>
<dbReference type="GO" id="GO:0005516">
    <property type="term" value="F:calmodulin binding"/>
    <property type="evidence" value="ECO:0007669"/>
    <property type="project" value="InterPro"/>
</dbReference>
<evidence type="ECO:0000256" key="3">
    <source>
        <dbReference type="ARBA" id="ARBA00022448"/>
    </source>
</evidence>
<dbReference type="GO" id="GO:0000226">
    <property type="term" value="P:microtubule cytoskeleton organization"/>
    <property type="evidence" value="ECO:0007669"/>
    <property type="project" value="InterPro"/>
</dbReference>
<name>A0A8J0SDQ7_XENTR</name>
<comment type="subcellular location">
    <subcellularLocation>
        <location evidence="1">Cytoplasm</location>
        <location evidence="1">Cytoskeleton</location>
    </subcellularLocation>
</comment>
<feature type="region of interest" description="Disordered" evidence="7">
    <location>
        <begin position="143"/>
        <end position="412"/>
    </location>
</feature>
<keyword evidence="8" id="KW-1185">Reference proteome</keyword>
<feature type="compositionally biased region" description="Polar residues" evidence="7">
    <location>
        <begin position="75"/>
        <end position="85"/>
    </location>
</feature>
<comment type="similarity">
    <text evidence="2">Belongs to the STOP family.</text>
</comment>
<dbReference type="InterPro" id="IPR007882">
    <property type="entry name" value="MAP6"/>
</dbReference>
<keyword evidence="3" id="KW-0813">Transport</keyword>
<dbReference type="PANTHER" id="PTHR14759">
    <property type="entry name" value="STOP PROTEIN"/>
    <property type="match status" value="1"/>
</dbReference>
<evidence type="ECO:0000256" key="4">
    <source>
        <dbReference type="ARBA" id="ARBA00022490"/>
    </source>
</evidence>
<reference evidence="9" key="1">
    <citation type="submission" date="2025-08" db="UniProtKB">
        <authorList>
            <consortium name="RefSeq"/>
        </authorList>
    </citation>
    <scope>IDENTIFICATION</scope>
    <source>
        <strain evidence="9">Nigerian</strain>
        <tissue evidence="9">Liver and blood</tissue>
    </source>
</reference>
<dbReference type="OrthoDB" id="9632339at2759"/>